<name>S9Q670_CYSF2</name>
<feature type="region of interest" description="Disordered" evidence="1">
    <location>
        <begin position="1"/>
        <end position="70"/>
    </location>
</feature>
<organism evidence="2 3">
    <name type="scientific">Cystobacter fuscus (strain ATCC 25194 / DSM 2262 / NBRC 100088 / M29)</name>
    <dbReference type="NCBI Taxonomy" id="1242864"/>
    <lineage>
        <taxon>Bacteria</taxon>
        <taxon>Pseudomonadati</taxon>
        <taxon>Myxococcota</taxon>
        <taxon>Myxococcia</taxon>
        <taxon>Myxococcales</taxon>
        <taxon>Cystobacterineae</taxon>
        <taxon>Archangiaceae</taxon>
        <taxon>Cystobacter</taxon>
    </lineage>
</organism>
<proteinExistence type="predicted"/>
<dbReference type="EMBL" id="ANAH02000065">
    <property type="protein sequence ID" value="EPX56829.1"/>
    <property type="molecule type" value="Genomic_DNA"/>
</dbReference>
<accession>S9Q670</accession>
<keyword evidence="3" id="KW-1185">Reference proteome</keyword>
<protein>
    <submittedName>
        <fullName evidence="2">Uncharacterized protein</fullName>
    </submittedName>
</protein>
<feature type="compositionally biased region" description="Polar residues" evidence="1">
    <location>
        <begin position="60"/>
        <end position="70"/>
    </location>
</feature>
<dbReference type="Proteomes" id="UP000011682">
    <property type="component" value="Unassembled WGS sequence"/>
</dbReference>
<evidence type="ECO:0000313" key="2">
    <source>
        <dbReference type="EMBL" id="EPX56829.1"/>
    </source>
</evidence>
<sequence>MVQQHTVARGRGHRRATSRQHDGPQKQGHPLPWPLSGLWNRQYPQCGSHPVPPVDCSHTKGYSQQNQKSL</sequence>
<gene>
    <name evidence="2" type="ORF">D187_007264</name>
</gene>
<feature type="compositionally biased region" description="Basic residues" evidence="1">
    <location>
        <begin position="8"/>
        <end position="18"/>
    </location>
</feature>
<dbReference type="AlphaFoldDB" id="S9Q670"/>
<evidence type="ECO:0000256" key="1">
    <source>
        <dbReference type="SAM" id="MobiDB-lite"/>
    </source>
</evidence>
<evidence type="ECO:0000313" key="3">
    <source>
        <dbReference type="Proteomes" id="UP000011682"/>
    </source>
</evidence>
<reference evidence="2" key="1">
    <citation type="submission" date="2013-05" db="EMBL/GenBank/DDBJ databases">
        <title>Genome assembly of Cystobacter fuscus DSM 2262.</title>
        <authorList>
            <person name="Sharma G."/>
            <person name="Khatri I."/>
            <person name="Kaur C."/>
            <person name="Mayilraj S."/>
            <person name="Subramanian S."/>
        </authorList>
    </citation>
    <scope>NUCLEOTIDE SEQUENCE [LARGE SCALE GENOMIC DNA]</scope>
    <source>
        <strain evidence="2">DSM 2262</strain>
    </source>
</reference>
<comment type="caution">
    <text evidence="2">The sequence shown here is derived from an EMBL/GenBank/DDBJ whole genome shotgun (WGS) entry which is preliminary data.</text>
</comment>